<protein>
    <recommendedName>
        <fullName evidence="3">TPM domain-containing protein</fullName>
    </recommendedName>
</protein>
<feature type="chain" id="PRO_5030642267" description="TPM domain-containing protein" evidence="1">
    <location>
        <begin position="22"/>
        <end position="289"/>
    </location>
</feature>
<name>A0A7S0CC25_9STRA</name>
<evidence type="ECO:0008006" key="3">
    <source>
        <dbReference type="Google" id="ProtNLM"/>
    </source>
</evidence>
<evidence type="ECO:0000313" key="2">
    <source>
        <dbReference type="EMBL" id="CAD8418830.1"/>
    </source>
</evidence>
<gene>
    <name evidence="2" type="ORF">PINE0816_LOCUS14965</name>
</gene>
<evidence type="ECO:0000256" key="1">
    <source>
        <dbReference type="SAM" id="SignalP"/>
    </source>
</evidence>
<accession>A0A7S0CC25</accession>
<feature type="signal peptide" evidence="1">
    <location>
        <begin position="1"/>
        <end position="21"/>
    </location>
</feature>
<dbReference type="EMBL" id="HBEL01032017">
    <property type="protein sequence ID" value="CAD8418830.1"/>
    <property type="molecule type" value="Transcribed_RNA"/>
</dbReference>
<keyword evidence="1" id="KW-0732">Signal</keyword>
<dbReference type="AlphaFoldDB" id="A0A7S0CC25"/>
<organism evidence="2">
    <name type="scientific">Proboscia inermis</name>
    <dbReference type="NCBI Taxonomy" id="420281"/>
    <lineage>
        <taxon>Eukaryota</taxon>
        <taxon>Sar</taxon>
        <taxon>Stramenopiles</taxon>
        <taxon>Ochrophyta</taxon>
        <taxon>Bacillariophyta</taxon>
        <taxon>Coscinodiscophyceae</taxon>
        <taxon>Rhizosoleniophycidae</taxon>
        <taxon>Rhizosoleniales</taxon>
        <taxon>Rhizosoleniaceae</taxon>
        <taxon>Proboscia</taxon>
    </lineage>
</organism>
<proteinExistence type="predicted"/>
<sequence>MIMRASTAVVLAVSLFPTTVSFTVPPKTLSPEASNNGLYASDEGFDAPERTPAEIAMDTTYGTATQFTTDDSQETMTSFFETHQNFISLFTEIQGANPIASSFIGATGTSDGTKFTATERESLPDIPADDVRKNQIASFLDAMQQSLLDIPVNEGVEEDTADMIFVEEGRRILALSRFQVLDSNEALFETVWSEIATLLSDDTGGTGTLILLTNGMERKELVEFAECEVFRPLSWLGLGELFEVSPIIRSDCTGVRILYKLGEVPDLDAQNEYDDDYDPNKFIEGLDAL</sequence>
<reference evidence="2" key="1">
    <citation type="submission" date="2021-01" db="EMBL/GenBank/DDBJ databases">
        <authorList>
            <person name="Corre E."/>
            <person name="Pelletier E."/>
            <person name="Niang G."/>
            <person name="Scheremetjew M."/>
            <person name="Finn R."/>
            <person name="Kale V."/>
            <person name="Holt S."/>
            <person name="Cochrane G."/>
            <person name="Meng A."/>
            <person name="Brown T."/>
            <person name="Cohen L."/>
        </authorList>
    </citation>
    <scope>NUCLEOTIDE SEQUENCE</scope>
    <source>
        <strain evidence="2">CCAP1064/1</strain>
    </source>
</reference>